<dbReference type="InterPro" id="IPR019734">
    <property type="entry name" value="TPR_rpt"/>
</dbReference>
<dbReference type="InterPro" id="IPR029058">
    <property type="entry name" value="AB_hydrolase_fold"/>
</dbReference>
<comment type="similarity">
    <text evidence="1">Belongs to the esterase D family.</text>
</comment>
<dbReference type="Pfam" id="PF00756">
    <property type="entry name" value="Esterase"/>
    <property type="match status" value="1"/>
</dbReference>
<sequence>MKKTFILFVVVLTAFGCDQANETGPILSNDNQITIGHIDSLQSDILGETRKIWVHLPNKYQEGKKYPVIYLLDGGGNFNTVTGLMKQLSINSMVLPEMIVIAILNTNRSRDLIPTKVDIDYRTGNKLEYDSGGGTAFLDFIEDELIPYVDSTYPTSSYRTYVGHSFGGLSVIHALTTRSHLFNNYLAIDPSFWWDNMAYLETVDSLLSVKDYSNKGLFVGIANTMIGGQDYATVEEDTLGTSAHIRSVLKFSKSLEKKDNGLNFEWKYYPEENHFSVPLITEYDGLRFLFDWYDFKLRYEILYTELFSTDESLEMVKSHYENVSQKMGYENKPDESLINRLGVRYLQDKKFDQAATLFDLNIANFPNSNNVYDSRGDCYLAAGDSLKAVEFYRKALETGDNDYSQGKIDRISKALEK</sequence>
<evidence type="ECO:0000256" key="3">
    <source>
        <dbReference type="PROSITE-ProRule" id="PRU00339"/>
    </source>
</evidence>
<keyword evidence="4" id="KW-0732">Signal</keyword>
<dbReference type="Proteomes" id="UP001595805">
    <property type="component" value="Unassembled WGS sequence"/>
</dbReference>
<name>A0ABV8ARM5_9BACT</name>
<dbReference type="SUPFAM" id="SSF48452">
    <property type="entry name" value="TPR-like"/>
    <property type="match status" value="1"/>
</dbReference>
<evidence type="ECO:0000256" key="1">
    <source>
        <dbReference type="ARBA" id="ARBA00005622"/>
    </source>
</evidence>
<dbReference type="InterPro" id="IPR011990">
    <property type="entry name" value="TPR-like_helical_dom_sf"/>
</dbReference>
<comment type="caution">
    <text evidence="5">The sequence shown here is derived from an EMBL/GenBank/DDBJ whole genome shotgun (WGS) entry which is preliminary data.</text>
</comment>
<dbReference type="GO" id="GO:0016787">
    <property type="term" value="F:hydrolase activity"/>
    <property type="evidence" value="ECO:0007669"/>
    <property type="project" value="UniProtKB-KW"/>
</dbReference>
<dbReference type="PROSITE" id="PS50005">
    <property type="entry name" value="TPR"/>
    <property type="match status" value="1"/>
</dbReference>
<feature type="signal peptide" evidence="4">
    <location>
        <begin position="1"/>
        <end position="20"/>
    </location>
</feature>
<feature type="repeat" description="TPR" evidence="3">
    <location>
        <begin position="369"/>
        <end position="402"/>
    </location>
</feature>
<keyword evidence="3" id="KW-0802">TPR repeat</keyword>
<dbReference type="InterPro" id="IPR052558">
    <property type="entry name" value="Siderophore_Hydrolase_D"/>
</dbReference>
<dbReference type="PANTHER" id="PTHR40841:SF2">
    <property type="entry name" value="SIDEROPHORE-DEGRADING ESTERASE (EUROFUNG)"/>
    <property type="match status" value="1"/>
</dbReference>
<proteinExistence type="inferred from homology"/>
<feature type="chain" id="PRO_5045809468" evidence="4">
    <location>
        <begin position="21"/>
        <end position="417"/>
    </location>
</feature>
<protein>
    <submittedName>
        <fullName evidence="5">Alpha/beta hydrolase-fold protein</fullName>
    </submittedName>
</protein>
<dbReference type="EMBL" id="JBHRZS010000006">
    <property type="protein sequence ID" value="MFC3879571.1"/>
    <property type="molecule type" value="Genomic_DNA"/>
</dbReference>
<dbReference type="PROSITE" id="PS51257">
    <property type="entry name" value="PROKAR_LIPOPROTEIN"/>
    <property type="match status" value="1"/>
</dbReference>
<dbReference type="PANTHER" id="PTHR40841">
    <property type="entry name" value="SIDEROPHORE TRIACETYLFUSARININE C ESTERASE"/>
    <property type="match status" value="1"/>
</dbReference>
<evidence type="ECO:0000313" key="5">
    <source>
        <dbReference type="EMBL" id="MFC3879571.1"/>
    </source>
</evidence>
<organism evidence="5 6">
    <name type="scientific">Algoriphagus namhaensis</name>
    <dbReference type="NCBI Taxonomy" id="915353"/>
    <lineage>
        <taxon>Bacteria</taxon>
        <taxon>Pseudomonadati</taxon>
        <taxon>Bacteroidota</taxon>
        <taxon>Cytophagia</taxon>
        <taxon>Cytophagales</taxon>
        <taxon>Cyclobacteriaceae</taxon>
        <taxon>Algoriphagus</taxon>
    </lineage>
</organism>
<gene>
    <name evidence="5" type="ORF">ACFOSV_05270</name>
</gene>
<evidence type="ECO:0000256" key="2">
    <source>
        <dbReference type="ARBA" id="ARBA00022801"/>
    </source>
</evidence>
<evidence type="ECO:0000313" key="6">
    <source>
        <dbReference type="Proteomes" id="UP001595805"/>
    </source>
</evidence>
<dbReference type="SUPFAM" id="SSF53474">
    <property type="entry name" value="alpha/beta-Hydrolases"/>
    <property type="match status" value="1"/>
</dbReference>
<keyword evidence="6" id="KW-1185">Reference proteome</keyword>
<dbReference type="RefSeq" id="WP_377904118.1">
    <property type="nucleotide sequence ID" value="NZ_JBHRZS010000006.1"/>
</dbReference>
<keyword evidence="2 5" id="KW-0378">Hydrolase</keyword>
<reference evidence="6" key="1">
    <citation type="journal article" date="2019" name="Int. J. Syst. Evol. Microbiol.">
        <title>The Global Catalogue of Microorganisms (GCM) 10K type strain sequencing project: providing services to taxonomists for standard genome sequencing and annotation.</title>
        <authorList>
            <consortium name="The Broad Institute Genomics Platform"/>
            <consortium name="The Broad Institute Genome Sequencing Center for Infectious Disease"/>
            <person name="Wu L."/>
            <person name="Ma J."/>
        </authorList>
    </citation>
    <scope>NUCLEOTIDE SEQUENCE [LARGE SCALE GENOMIC DNA]</scope>
    <source>
        <strain evidence="6">CCUG 60523</strain>
    </source>
</reference>
<dbReference type="Gene3D" id="3.40.50.1820">
    <property type="entry name" value="alpha/beta hydrolase"/>
    <property type="match status" value="1"/>
</dbReference>
<accession>A0ABV8ARM5</accession>
<dbReference type="InterPro" id="IPR000801">
    <property type="entry name" value="Esterase-like"/>
</dbReference>
<evidence type="ECO:0000256" key="4">
    <source>
        <dbReference type="SAM" id="SignalP"/>
    </source>
</evidence>